<sequence>MKDLINIQSELKAPKGQYNSFGKYKYRSAEDILEAVKPLCAKYECELTLYDEIVQIGDRYYIKATAKIEKDGTTPVCVTAYAREDESKKGMDGSQVTGSASSYARKYALNGLFLIDDTKDSDSNEQRYQAEAADKKTKSLSRKELEDKIVALCDIKRLRVSDVCNKAGVTELSELNEDRLQGCLDWLNTK</sequence>
<proteinExistence type="predicted"/>
<evidence type="ECO:0000313" key="1">
    <source>
        <dbReference type="EMBL" id="DAE29736.1"/>
    </source>
</evidence>
<reference evidence="1" key="1">
    <citation type="journal article" date="2021" name="Proc. Natl. Acad. Sci. U.S.A.">
        <title>A Catalog of Tens of Thousands of Viruses from Human Metagenomes Reveals Hidden Associations with Chronic Diseases.</title>
        <authorList>
            <person name="Tisza M.J."/>
            <person name="Buck C.B."/>
        </authorList>
    </citation>
    <scope>NUCLEOTIDE SEQUENCE</scope>
    <source>
        <strain evidence="1">CtyMK1</strain>
    </source>
</reference>
<dbReference type="EMBL" id="BK059098">
    <property type="protein sequence ID" value="DAE29736.1"/>
    <property type="molecule type" value="Genomic_DNA"/>
</dbReference>
<dbReference type="Pfam" id="PF04404">
    <property type="entry name" value="ERF"/>
    <property type="match status" value="1"/>
</dbReference>
<organism evidence="1">
    <name type="scientific">virus sp. ctyMK1</name>
    <dbReference type="NCBI Taxonomy" id="2828002"/>
    <lineage>
        <taxon>Viruses</taxon>
    </lineage>
</organism>
<name>A0A8S5REC5_9VIRU</name>
<protein>
    <submittedName>
        <fullName evidence="1">ERF superfamily protein</fullName>
    </submittedName>
</protein>
<dbReference type="InterPro" id="IPR007499">
    <property type="entry name" value="ERF_bacteria_virus"/>
</dbReference>
<accession>A0A8S5REC5</accession>